<feature type="compositionally biased region" description="Basic and acidic residues" evidence="1">
    <location>
        <begin position="651"/>
        <end position="666"/>
    </location>
</feature>
<feature type="compositionally biased region" description="Basic and acidic residues" evidence="1">
    <location>
        <begin position="675"/>
        <end position="690"/>
    </location>
</feature>
<dbReference type="PANTHER" id="PTHR31917:SF149">
    <property type="entry name" value="AGENET DOMAIN-CONTAINING PROTEIN"/>
    <property type="match status" value="1"/>
</dbReference>
<dbReference type="SMART" id="SM00743">
    <property type="entry name" value="Agenet"/>
    <property type="match status" value="3"/>
</dbReference>
<dbReference type="CDD" id="cd20405">
    <property type="entry name" value="Tudor_Agenet_AtDUF_rpt1_3"/>
    <property type="match status" value="1"/>
</dbReference>
<protein>
    <recommendedName>
        <fullName evidence="2">Agenet domain-containing protein</fullName>
    </recommendedName>
</protein>
<evidence type="ECO:0000313" key="4">
    <source>
        <dbReference type="Proteomes" id="UP000824890"/>
    </source>
</evidence>
<feature type="compositionally biased region" description="Acidic residues" evidence="1">
    <location>
        <begin position="562"/>
        <end position="591"/>
    </location>
</feature>
<gene>
    <name evidence="3" type="ORF">HID58_087645</name>
</gene>
<dbReference type="InterPro" id="IPR014002">
    <property type="entry name" value="Agenet_dom_plant"/>
</dbReference>
<feature type="compositionally biased region" description="Basic residues" evidence="1">
    <location>
        <begin position="691"/>
        <end position="706"/>
    </location>
</feature>
<dbReference type="CDD" id="cd20406">
    <property type="entry name" value="Tudor_Agenet_AtDUF_rpt2_4"/>
    <property type="match status" value="1"/>
</dbReference>
<dbReference type="Pfam" id="PF05641">
    <property type="entry name" value="Agenet"/>
    <property type="match status" value="1"/>
</dbReference>
<dbReference type="EMBL" id="JAGKQM010000019">
    <property type="protein sequence ID" value="KAH0859384.1"/>
    <property type="molecule type" value="Genomic_DNA"/>
</dbReference>
<feature type="compositionally biased region" description="Basic and acidic residues" evidence="1">
    <location>
        <begin position="719"/>
        <end position="731"/>
    </location>
</feature>
<feature type="region of interest" description="Disordered" evidence="1">
    <location>
        <begin position="548"/>
        <end position="755"/>
    </location>
</feature>
<feature type="domain" description="Agenet" evidence="2">
    <location>
        <begin position="164"/>
        <end position="233"/>
    </location>
</feature>
<evidence type="ECO:0000259" key="2">
    <source>
        <dbReference type="SMART" id="SM00743"/>
    </source>
</evidence>
<name>A0ABQ7XTW3_BRANA</name>
<accession>A0ABQ7XTW3</accession>
<dbReference type="PANTHER" id="PTHR31917">
    <property type="entry name" value="AGENET DOMAIN-CONTAINING PROTEIN-RELATED"/>
    <property type="match status" value="1"/>
</dbReference>
<sequence>NDKFTVRTLYEMFKEKSRSMPTLERLSLGTAIITKAVIMAENPSSKIPRDRLQRYMNYHLPKMDWGKTAYSIFMRSVKSLSASSWTGDSYEVSGFALAINLWAMSSVNVLGKSLGKPCETSSSSDPLCLHWDSTRTPTITEVLELEKINNDKEQRKDKNHSMSNSEKLDKLIQMVQDGFKGSRFRAILEQNLTRVKGKKLRVCYKTMFNEDGVNPLKETIEICFIRPVPPECLNEGVVFKEGSVVDAYFNNVERPDGSFLVYFDDPPDIMRFIRSQLRPHADWIGSKWVKSKNKVLSQHMFRTGQLVEMTCEISESEKKKNWVRSQGDDRRKFLIKTCTISQNSSDEAEGKHLIVDICKIRPSPPRDICAEYSLNDYVEVVVTHGWRKGRVTEILLENKYKVYFAATKEDAIFNYTEIRLSIEWLDPELHSDLVEDVDCEFGRVVDLVKRGYRLKRQDWLNGSVDIVVAEAEVDENNSVPGIDATDQEKIEFLTKKVVSLEERIKYLEGLLNIRGETVKVNGQNADYELDETKLLQDYIDAKRKEIAKRNKNGVRPPREVDHQDEDDTDVEVNEEQPQEVEEQQEEDDTAVDVDVSDKESENPETIEGQTREEEEQHQEDDTEVNIDVDDGEVNEDASEKPVKGTKKRGRETKDAEVNEDASEKPVKGTKKSKRGTKDGEVNEDASEKPVKGTKKRGRGTKGKKKGVTSPREVEDDAEVDAKETENPKTNEEGEVNEDASKKNVKGTKKCARVTK</sequence>
<evidence type="ECO:0000256" key="1">
    <source>
        <dbReference type="SAM" id="MobiDB-lite"/>
    </source>
</evidence>
<dbReference type="Proteomes" id="UP000824890">
    <property type="component" value="Unassembled WGS sequence"/>
</dbReference>
<evidence type="ECO:0000313" key="3">
    <source>
        <dbReference type="EMBL" id="KAH0859384.1"/>
    </source>
</evidence>
<reference evidence="3 4" key="1">
    <citation type="submission" date="2021-05" db="EMBL/GenBank/DDBJ databases">
        <title>Genome Assembly of Synthetic Allotetraploid Brassica napus Reveals Homoeologous Exchanges between Subgenomes.</title>
        <authorList>
            <person name="Davis J.T."/>
        </authorList>
    </citation>
    <scope>NUCLEOTIDE SEQUENCE [LARGE SCALE GENOMIC DNA]</scope>
    <source>
        <strain evidence="4">cv. Da-Ae</strain>
        <tissue evidence="3">Seedling</tissue>
    </source>
</reference>
<feature type="non-terminal residue" evidence="3">
    <location>
        <position position="755"/>
    </location>
</feature>
<feature type="non-terminal residue" evidence="3">
    <location>
        <position position="1"/>
    </location>
</feature>
<feature type="compositionally biased region" description="Basic residues" evidence="1">
    <location>
        <begin position="742"/>
        <end position="755"/>
    </location>
</feature>
<comment type="caution">
    <text evidence="3">The sequence shown here is derived from an EMBL/GenBank/DDBJ whole genome shotgun (WGS) entry which is preliminary data.</text>
</comment>
<feature type="domain" description="Agenet" evidence="2">
    <location>
        <begin position="370"/>
        <end position="426"/>
    </location>
</feature>
<organism evidence="3 4">
    <name type="scientific">Brassica napus</name>
    <name type="common">Rape</name>
    <dbReference type="NCBI Taxonomy" id="3708"/>
    <lineage>
        <taxon>Eukaryota</taxon>
        <taxon>Viridiplantae</taxon>
        <taxon>Streptophyta</taxon>
        <taxon>Embryophyta</taxon>
        <taxon>Tracheophyta</taxon>
        <taxon>Spermatophyta</taxon>
        <taxon>Magnoliopsida</taxon>
        <taxon>eudicotyledons</taxon>
        <taxon>Gunneridae</taxon>
        <taxon>Pentapetalae</taxon>
        <taxon>rosids</taxon>
        <taxon>malvids</taxon>
        <taxon>Brassicales</taxon>
        <taxon>Brassicaceae</taxon>
        <taxon>Brassiceae</taxon>
        <taxon>Brassica</taxon>
    </lineage>
</organism>
<feature type="domain" description="Agenet" evidence="2">
    <location>
        <begin position="237"/>
        <end position="285"/>
    </location>
</feature>
<keyword evidence="4" id="KW-1185">Reference proteome</keyword>
<feature type="compositionally biased region" description="Acidic residues" evidence="1">
    <location>
        <begin position="612"/>
        <end position="636"/>
    </location>
</feature>
<proteinExistence type="predicted"/>
<dbReference type="InterPro" id="IPR008395">
    <property type="entry name" value="Agenet-like_dom"/>
</dbReference>